<feature type="domain" description="4-oxalocrotonate tautomerase-like" evidence="2">
    <location>
        <begin position="2"/>
        <end position="53"/>
    </location>
</feature>
<dbReference type="Pfam" id="PF01361">
    <property type="entry name" value="Tautomerase"/>
    <property type="match status" value="1"/>
</dbReference>
<protein>
    <submittedName>
        <fullName evidence="3">4-oxalocrotonate tautomerase</fullName>
    </submittedName>
</protein>
<dbReference type="EMBL" id="FNDJ01000001">
    <property type="protein sequence ID" value="SDH16830.1"/>
    <property type="molecule type" value="Genomic_DNA"/>
</dbReference>
<reference evidence="3 4" key="1">
    <citation type="submission" date="2016-10" db="EMBL/GenBank/DDBJ databases">
        <authorList>
            <person name="de Groot N.N."/>
        </authorList>
    </citation>
    <scope>NUCLEOTIDE SEQUENCE [LARGE SCALE GENOMIC DNA]</scope>
    <source>
        <strain evidence="3 4">CGMCC 4.6533</strain>
    </source>
</reference>
<evidence type="ECO:0000313" key="4">
    <source>
        <dbReference type="Proteomes" id="UP000199202"/>
    </source>
</evidence>
<dbReference type="RefSeq" id="WP_090928956.1">
    <property type="nucleotide sequence ID" value="NZ_FNDJ01000001.1"/>
</dbReference>
<dbReference type="InterPro" id="IPR014347">
    <property type="entry name" value="Tautomerase/MIF_sf"/>
</dbReference>
<keyword evidence="4" id="KW-1185">Reference proteome</keyword>
<accession>A0A1G8A8Z2</accession>
<proteinExistence type="predicted"/>
<sequence>MPHITIQHFPLDLGPEQRRRLADTLTALVVEQFGTYEGAVSIALEPVEPGDWTATVYEPRIAGRPDELIKTPEYRS</sequence>
<dbReference type="InterPro" id="IPR004370">
    <property type="entry name" value="4-OT-like_dom"/>
</dbReference>
<dbReference type="STRING" id="633440.SAMN05421869_101641"/>
<dbReference type="Gene3D" id="3.30.429.10">
    <property type="entry name" value="Macrophage Migration Inhibitory Factor"/>
    <property type="match status" value="1"/>
</dbReference>
<evidence type="ECO:0000256" key="1">
    <source>
        <dbReference type="ARBA" id="ARBA00023235"/>
    </source>
</evidence>
<organism evidence="3 4">
    <name type="scientific">Nonomuraea jiangxiensis</name>
    <dbReference type="NCBI Taxonomy" id="633440"/>
    <lineage>
        <taxon>Bacteria</taxon>
        <taxon>Bacillati</taxon>
        <taxon>Actinomycetota</taxon>
        <taxon>Actinomycetes</taxon>
        <taxon>Streptosporangiales</taxon>
        <taxon>Streptosporangiaceae</taxon>
        <taxon>Nonomuraea</taxon>
    </lineage>
</organism>
<dbReference type="Proteomes" id="UP000199202">
    <property type="component" value="Unassembled WGS sequence"/>
</dbReference>
<evidence type="ECO:0000259" key="2">
    <source>
        <dbReference type="Pfam" id="PF01361"/>
    </source>
</evidence>
<dbReference type="SUPFAM" id="SSF55331">
    <property type="entry name" value="Tautomerase/MIF"/>
    <property type="match status" value="1"/>
</dbReference>
<evidence type="ECO:0000313" key="3">
    <source>
        <dbReference type="EMBL" id="SDH16830.1"/>
    </source>
</evidence>
<dbReference type="GO" id="GO:0016853">
    <property type="term" value="F:isomerase activity"/>
    <property type="evidence" value="ECO:0007669"/>
    <property type="project" value="UniProtKB-KW"/>
</dbReference>
<name>A0A1G8A8Z2_9ACTN</name>
<dbReference type="AlphaFoldDB" id="A0A1G8A8Z2"/>
<gene>
    <name evidence="3" type="ORF">SAMN05421869_101641</name>
</gene>
<keyword evidence="1" id="KW-0413">Isomerase</keyword>
<dbReference type="OrthoDB" id="3395834at2"/>